<keyword evidence="3" id="KW-0813">Transport</keyword>
<dbReference type="STRING" id="3076.A0A2P6TD27"/>
<feature type="transmembrane region" description="Helical" evidence="7">
    <location>
        <begin position="166"/>
        <end position="188"/>
    </location>
</feature>
<evidence type="ECO:0000256" key="1">
    <source>
        <dbReference type="ARBA" id="ARBA00004141"/>
    </source>
</evidence>
<dbReference type="GO" id="GO:0005886">
    <property type="term" value="C:plasma membrane"/>
    <property type="evidence" value="ECO:0007669"/>
    <property type="project" value="TreeGrafter"/>
</dbReference>
<evidence type="ECO:0000256" key="2">
    <source>
        <dbReference type="ARBA" id="ARBA00007965"/>
    </source>
</evidence>
<feature type="transmembrane region" description="Helical" evidence="7">
    <location>
        <begin position="132"/>
        <end position="151"/>
    </location>
</feature>
<dbReference type="InterPro" id="IPR002259">
    <property type="entry name" value="Eqnu_transpt"/>
</dbReference>
<dbReference type="InterPro" id="IPR036259">
    <property type="entry name" value="MFS_trans_sf"/>
</dbReference>
<feature type="transmembrane region" description="Helical" evidence="7">
    <location>
        <begin position="360"/>
        <end position="379"/>
    </location>
</feature>
<feature type="transmembrane region" description="Helical" evidence="7">
    <location>
        <begin position="72"/>
        <end position="89"/>
    </location>
</feature>
<feature type="transmembrane region" description="Helical" evidence="7">
    <location>
        <begin position="420"/>
        <end position="447"/>
    </location>
</feature>
<protein>
    <submittedName>
        <fullName evidence="8">Equilibrative nucleoside transporter 4</fullName>
    </submittedName>
</protein>
<comment type="similarity">
    <text evidence="2">Belongs to the SLC29A/ENT transporter (TC 2.A.57) family.</text>
</comment>
<feature type="transmembrane region" description="Helical" evidence="7">
    <location>
        <begin position="95"/>
        <end position="120"/>
    </location>
</feature>
<evidence type="ECO:0000256" key="6">
    <source>
        <dbReference type="ARBA" id="ARBA00023136"/>
    </source>
</evidence>
<keyword evidence="5 7" id="KW-1133">Transmembrane helix</keyword>
<feature type="transmembrane region" description="Helical" evidence="7">
    <location>
        <begin position="41"/>
        <end position="60"/>
    </location>
</feature>
<feature type="transmembrane region" description="Helical" evidence="7">
    <location>
        <begin position="385"/>
        <end position="408"/>
    </location>
</feature>
<dbReference type="PANTHER" id="PTHR10332:SF10">
    <property type="entry name" value="EQUILIBRATIVE NUCLEOSIDE TRANSPORTER 4"/>
    <property type="match status" value="1"/>
</dbReference>
<dbReference type="Proteomes" id="UP000239899">
    <property type="component" value="Unassembled WGS sequence"/>
</dbReference>
<proteinExistence type="inferred from homology"/>
<gene>
    <name evidence="8" type="ORF">C2E21_8928</name>
</gene>
<dbReference type="PRINTS" id="PR01130">
    <property type="entry name" value="DERENTRNSPRT"/>
</dbReference>
<sequence>MDAAYLCFLLLGTGALLPWNALITAADYWESVFPGRHTDRLLTVSYLPVNLATVSAMVCLHGAVRPRLRIQAGLSGFTLALAAVTLMNHSSGAAAALAALLALVAACGACDGLASGALYGEAAVLSSRYTQALATGNSLSGIAVSLLRLGTKATLPDSPDGLRRSANLYFCISAAACLGCVLLYSWVLPRLPGVRRRREAALAAALLRYGPLPDALPPSEYGEVAEEAGEAVPKIRHPDAMDGGQGQQAVLDAEQPAVNGSTVTLHRRQQQQAGEAAPLLGEAQRSSVALLRRMWHLALANGLVFIVTLSIFPGVLAEDLHSPQLGSWYPILLLTAYNCADAAGKTASGWQPLRLRDDQAILAAAAARALFIPAFRLAAVSRAGVPAVLLLTAALGSSNGFVCACAMIRAPSTVPPAAAGLAGNLMVLSLVLGLCLGAAASFLWLLLPA</sequence>
<feature type="transmembrane region" description="Helical" evidence="7">
    <location>
        <begin position="294"/>
        <end position="316"/>
    </location>
</feature>
<dbReference type="GO" id="GO:0005337">
    <property type="term" value="F:nucleoside transmembrane transporter activity"/>
    <property type="evidence" value="ECO:0007669"/>
    <property type="project" value="InterPro"/>
</dbReference>
<evidence type="ECO:0000313" key="9">
    <source>
        <dbReference type="Proteomes" id="UP000239899"/>
    </source>
</evidence>
<accession>A0A2P6TD27</accession>
<reference evidence="8 9" key="1">
    <citation type="journal article" date="2018" name="Plant J.">
        <title>Genome sequences of Chlorella sorokiniana UTEX 1602 and Micractinium conductrix SAG 241.80: implications to maltose excretion by a green alga.</title>
        <authorList>
            <person name="Arriola M.B."/>
            <person name="Velmurugan N."/>
            <person name="Zhang Y."/>
            <person name="Plunkett M.H."/>
            <person name="Hondzo H."/>
            <person name="Barney B.M."/>
        </authorList>
    </citation>
    <scope>NUCLEOTIDE SEQUENCE [LARGE SCALE GENOMIC DNA]</scope>
    <source>
        <strain evidence="9">UTEX 1602</strain>
    </source>
</reference>
<evidence type="ECO:0000313" key="8">
    <source>
        <dbReference type="EMBL" id="PRW20550.1"/>
    </source>
</evidence>
<dbReference type="SUPFAM" id="SSF103473">
    <property type="entry name" value="MFS general substrate transporter"/>
    <property type="match status" value="1"/>
</dbReference>
<keyword evidence="6 7" id="KW-0472">Membrane</keyword>
<dbReference type="PIRSF" id="PIRSF016379">
    <property type="entry name" value="ENT"/>
    <property type="match status" value="1"/>
</dbReference>
<dbReference type="PANTHER" id="PTHR10332">
    <property type="entry name" value="EQUILIBRATIVE NUCLEOSIDE TRANSPORTER"/>
    <property type="match status" value="1"/>
</dbReference>
<comment type="subcellular location">
    <subcellularLocation>
        <location evidence="1">Membrane</location>
        <topology evidence="1">Multi-pass membrane protein</topology>
    </subcellularLocation>
</comment>
<keyword evidence="9" id="KW-1185">Reference proteome</keyword>
<dbReference type="AlphaFoldDB" id="A0A2P6TD27"/>
<name>A0A2P6TD27_CHLSO</name>
<evidence type="ECO:0000256" key="3">
    <source>
        <dbReference type="ARBA" id="ARBA00022448"/>
    </source>
</evidence>
<organism evidence="8 9">
    <name type="scientific">Chlorella sorokiniana</name>
    <name type="common">Freshwater green alga</name>
    <dbReference type="NCBI Taxonomy" id="3076"/>
    <lineage>
        <taxon>Eukaryota</taxon>
        <taxon>Viridiplantae</taxon>
        <taxon>Chlorophyta</taxon>
        <taxon>core chlorophytes</taxon>
        <taxon>Trebouxiophyceae</taxon>
        <taxon>Chlorellales</taxon>
        <taxon>Chlorellaceae</taxon>
        <taxon>Chlorella clade</taxon>
        <taxon>Chlorella</taxon>
    </lineage>
</organism>
<evidence type="ECO:0000256" key="7">
    <source>
        <dbReference type="SAM" id="Phobius"/>
    </source>
</evidence>
<evidence type="ECO:0000256" key="4">
    <source>
        <dbReference type="ARBA" id="ARBA00022692"/>
    </source>
</evidence>
<dbReference type="OrthoDB" id="1856718at2759"/>
<keyword evidence="4 7" id="KW-0812">Transmembrane</keyword>
<comment type="caution">
    <text evidence="8">The sequence shown here is derived from an EMBL/GenBank/DDBJ whole genome shotgun (WGS) entry which is preliminary data.</text>
</comment>
<dbReference type="Pfam" id="PF01733">
    <property type="entry name" value="Nucleoside_tran"/>
    <property type="match status" value="2"/>
</dbReference>
<dbReference type="EMBL" id="LHPG02000023">
    <property type="protein sequence ID" value="PRW20550.1"/>
    <property type="molecule type" value="Genomic_DNA"/>
</dbReference>
<evidence type="ECO:0000256" key="5">
    <source>
        <dbReference type="ARBA" id="ARBA00022989"/>
    </source>
</evidence>